<dbReference type="Pfam" id="PF01381">
    <property type="entry name" value="HTH_3"/>
    <property type="match status" value="1"/>
</dbReference>
<reference evidence="2 3" key="1">
    <citation type="submission" date="2015-10" db="EMBL/GenBank/DDBJ databases">
        <title>Genome sequencing and analysis of members of genus Stenotrophomonas.</title>
        <authorList>
            <person name="Patil P.P."/>
            <person name="Midha S."/>
            <person name="Patil P.B."/>
        </authorList>
    </citation>
    <scope>NUCLEOTIDE SEQUENCE [LARGE SCALE GENOMIC DNA]</scope>
    <source>
        <strain evidence="2 3">JCM 16536</strain>
    </source>
</reference>
<dbReference type="PROSITE" id="PS50943">
    <property type="entry name" value="HTH_CROC1"/>
    <property type="match status" value="1"/>
</dbReference>
<dbReference type="InterPro" id="IPR001387">
    <property type="entry name" value="Cro/C1-type_HTH"/>
</dbReference>
<protein>
    <submittedName>
        <fullName evidence="2">XRE family transcriptional regulator</fullName>
    </submittedName>
</protein>
<accession>A0A0R0ALK7</accession>
<name>A0A0R0ALK7_9GAMM</name>
<dbReference type="GO" id="GO:0003677">
    <property type="term" value="F:DNA binding"/>
    <property type="evidence" value="ECO:0007669"/>
    <property type="project" value="InterPro"/>
</dbReference>
<dbReference type="SUPFAM" id="SSF47413">
    <property type="entry name" value="lambda repressor-like DNA-binding domains"/>
    <property type="match status" value="1"/>
</dbReference>
<dbReference type="RefSeq" id="WP_057645527.1">
    <property type="nucleotide sequence ID" value="NZ_LLXU01000058.1"/>
</dbReference>
<dbReference type="Gene3D" id="1.10.260.40">
    <property type="entry name" value="lambda repressor-like DNA-binding domains"/>
    <property type="match status" value="1"/>
</dbReference>
<evidence type="ECO:0000313" key="3">
    <source>
        <dbReference type="Proteomes" id="UP000051802"/>
    </source>
</evidence>
<dbReference type="AlphaFoldDB" id="A0A0R0ALK7"/>
<dbReference type="SMART" id="SM00530">
    <property type="entry name" value="HTH_XRE"/>
    <property type="match status" value="1"/>
</dbReference>
<gene>
    <name evidence="2" type="ORF">ARC20_06585</name>
</gene>
<dbReference type="EMBL" id="LLXU01000058">
    <property type="protein sequence ID" value="KRG46060.1"/>
    <property type="molecule type" value="Genomic_DNA"/>
</dbReference>
<evidence type="ECO:0000259" key="1">
    <source>
        <dbReference type="PROSITE" id="PS50943"/>
    </source>
</evidence>
<dbReference type="OrthoDB" id="6936078at2"/>
<evidence type="ECO:0000313" key="2">
    <source>
        <dbReference type="EMBL" id="KRG46060.1"/>
    </source>
</evidence>
<dbReference type="Proteomes" id="UP000051802">
    <property type="component" value="Unassembled WGS sequence"/>
</dbReference>
<feature type="domain" description="HTH cro/C1-type" evidence="1">
    <location>
        <begin position="26"/>
        <end position="58"/>
    </location>
</feature>
<comment type="caution">
    <text evidence="2">The sequence shown here is derived from an EMBL/GenBank/DDBJ whole genome shotgun (WGS) entry which is preliminary data.</text>
</comment>
<organism evidence="2 3">
    <name type="scientific">Stenotrophomonas panacihumi</name>
    <dbReference type="NCBI Taxonomy" id="676599"/>
    <lineage>
        <taxon>Bacteria</taxon>
        <taxon>Pseudomonadati</taxon>
        <taxon>Pseudomonadota</taxon>
        <taxon>Gammaproteobacteria</taxon>
        <taxon>Lysobacterales</taxon>
        <taxon>Lysobacteraceae</taxon>
        <taxon>Stenotrophomonas</taxon>
    </lineage>
</organism>
<dbReference type="CDD" id="cd00093">
    <property type="entry name" value="HTH_XRE"/>
    <property type="match status" value="1"/>
</dbReference>
<proteinExistence type="predicted"/>
<sequence length="111" mass="12172">MARTNLLRTTPPLEVEAALQRLGANLKSARLRRNLTVAQVAEKIGTGPRAVADAEKGKPATAIATYFALLWAYDLLQQVDPLAAPGTDEVGHALADRRERARPRRKLDNDF</sequence>
<dbReference type="STRING" id="676599.ARC20_06585"/>
<dbReference type="InterPro" id="IPR010982">
    <property type="entry name" value="Lambda_DNA-bd_dom_sf"/>
</dbReference>
<keyword evidence="3" id="KW-1185">Reference proteome</keyword>